<accession>A0A2S9VDM9</accession>
<feature type="compositionally biased region" description="Polar residues" evidence="3">
    <location>
        <begin position="126"/>
        <end position="138"/>
    </location>
</feature>
<evidence type="ECO:0000313" key="5">
    <source>
        <dbReference type="EMBL" id="PRO74559.1"/>
    </source>
</evidence>
<sequence length="395" mass="42711">MVAISDHSSSDCDDCRDMEHEGDTVSVVNKMLKDLENREASQATPANYQPPAKKSSSVLRIAVILLLGVIAIGAVYLWPVANEDNLSQSPSVGPINQIVPDAVAARAIAPEEPEPQTAEPEEPRQITASPITKPQNTMGVMDGPVDINAQPKRTESSAGDPQPSALERVAAYSGGNASVSEPSLTAAPEPDKAPAEPVIKPSAANPEEALKAQIRQALSQNDTPMAVQLLRTLIRQQPDNVAARKRLAALYFSAGRTTDAQQLLQQTVADMPADSSVRLMYARLLVQQNETKLAYYTLQDVNDYTQPSIELLGYRASLAQKLGLLDDALQDYAQLVVLDSQTAKWWLGQAVVADKQGYTALALSSYREALSLRQLEDGIEQFIRQRLTNLTGVSS</sequence>
<keyword evidence="4" id="KW-0812">Transmembrane</keyword>
<dbReference type="Pfam" id="PF13432">
    <property type="entry name" value="TPR_16"/>
    <property type="match status" value="1"/>
</dbReference>
<evidence type="ECO:0000256" key="3">
    <source>
        <dbReference type="SAM" id="MobiDB-lite"/>
    </source>
</evidence>
<comment type="caution">
    <text evidence="5">The sequence shown here is derived from an EMBL/GenBank/DDBJ whole genome shotgun (WGS) entry which is preliminary data.</text>
</comment>
<evidence type="ECO:0000256" key="4">
    <source>
        <dbReference type="SAM" id="Phobius"/>
    </source>
</evidence>
<dbReference type="SMART" id="SM00028">
    <property type="entry name" value="TPR"/>
    <property type="match status" value="4"/>
</dbReference>
<organism evidence="5 6">
    <name type="scientific">Alteromonas alba</name>
    <dbReference type="NCBI Taxonomy" id="2079529"/>
    <lineage>
        <taxon>Bacteria</taxon>
        <taxon>Pseudomonadati</taxon>
        <taxon>Pseudomonadota</taxon>
        <taxon>Gammaproteobacteria</taxon>
        <taxon>Alteromonadales</taxon>
        <taxon>Alteromonadaceae</taxon>
        <taxon>Alteromonas/Salinimonas group</taxon>
        <taxon>Alteromonas</taxon>
    </lineage>
</organism>
<dbReference type="Proteomes" id="UP000238949">
    <property type="component" value="Unassembled WGS sequence"/>
</dbReference>
<dbReference type="OrthoDB" id="5406098at2"/>
<dbReference type="AlphaFoldDB" id="A0A2S9VDM9"/>
<keyword evidence="2" id="KW-0802">TPR repeat</keyword>
<proteinExistence type="predicted"/>
<keyword evidence="1" id="KW-0677">Repeat</keyword>
<evidence type="ECO:0000313" key="6">
    <source>
        <dbReference type="Proteomes" id="UP000238949"/>
    </source>
</evidence>
<evidence type="ECO:0000256" key="1">
    <source>
        <dbReference type="ARBA" id="ARBA00022737"/>
    </source>
</evidence>
<reference evidence="6" key="1">
    <citation type="journal article" date="2020" name="Int. J. Syst. Evol. Microbiol.">
        <title>Alteromonas alba sp. nov., a marine bacterium isolated from the seawater of the West Pacific Ocean.</title>
        <authorList>
            <person name="Sun C."/>
            <person name="Wu Y.-H."/>
            <person name="Xamxidin M."/>
            <person name="Cheng H."/>
            <person name="Xu X.-W."/>
        </authorList>
    </citation>
    <scope>NUCLEOTIDE SEQUENCE [LARGE SCALE GENOMIC DNA]</scope>
    <source>
        <strain evidence="6">190</strain>
    </source>
</reference>
<name>A0A2S9VDM9_9ALTE</name>
<dbReference type="InterPro" id="IPR011990">
    <property type="entry name" value="TPR-like_helical_dom_sf"/>
</dbReference>
<dbReference type="PANTHER" id="PTHR45586">
    <property type="entry name" value="TPR REPEAT-CONTAINING PROTEIN PA4667"/>
    <property type="match status" value="1"/>
</dbReference>
<evidence type="ECO:0000256" key="2">
    <source>
        <dbReference type="ARBA" id="ARBA00022803"/>
    </source>
</evidence>
<keyword evidence="4" id="KW-1133">Transmembrane helix</keyword>
<dbReference type="InterPro" id="IPR019734">
    <property type="entry name" value="TPR_rpt"/>
</dbReference>
<keyword evidence="4" id="KW-0472">Membrane</keyword>
<keyword evidence="6" id="KW-1185">Reference proteome</keyword>
<feature type="transmembrane region" description="Helical" evidence="4">
    <location>
        <begin position="58"/>
        <end position="78"/>
    </location>
</feature>
<dbReference type="SUPFAM" id="SSF48452">
    <property type="entry name" value="TPR-like"/>
    <property type="match status" value="1"/>
</dbReference>
<dbReference type="PANTHER" id="PTHR45586:SF1">
    <property type="entry name" value="LIPOPOLYSACCHARIDE ASSEMBLY PROTEIN B"/>
    <property type="match status" value="1"/>
</dbReference>
<feature type="region of interest" description="Disordered" evidence="3">
    <location>
        <begin position="111"/>
        <end position="199"/>
    </location>
</feature>
<gene>
    <name evidence="5" type="ORF">C6Y40_05475</name>
</gene>
<dbReference type="Gene3D" id="1.25.40.10">
    <property type="entry name" value="Tetratricopeptide repeat domain"/>
    <property type="match status" value="2"/>
</dbReference>
<dbReference type="EMBL" id="PVNP01000047">
    <property type="protein sequence ID" value="PRO74559.1"/>
    <property type="molecule type" value="Genomic_DNA"/>
</dbReference>
<dbReference type="Pfam" id="PF14559">
    <property type="entry name" value="TPR_19"/>
    <property type="match status" value="1"/>
</dbReference>
<protein>
    <submittedName>
        <fullName evidence="5">Uncharacterized protein</fullName>
    </submittedName>
</protein>
<dbReference type="InterPro" id="IPR051012">
    <property type="entry name" value="CellSynth/LPSAsmb/PSIAsmb"/>
</dbReference>